<dbReference type="EMBL" id="GDHC01000858">
    <property type="protein sequence ID" value="JAQ17771.1"/>
    <property type="molecule type" value="Transcribed_RNA"/>
</dbReference>
<evidence type="ECO:0000313" key="6">
    <source>
        <dbReference type="EMBL" id="JAG08597.1"/>
    </source>
</evidence>
<keyword evidence="3" id="KW-0687">Ribonucleoprotein</keyword>
<reference evidence="7" key="3">
    <citation type="submission" date="2014-09" db="EMBL/GenBank/DDBJ databases">
        <authorList>
            <person name="Magalhaes I.L.F."/>
            <person name="Oliveira U."/>
            <person name="Santos F.R."/>
            <person name="Vidigal T.H.D.A."/>
            <person name="Brescovit A.D."/>
            <person name="Santos A.J."/>
        </authorList>
    </citation>
    <scope>NUCLEOTIDE SEQUENCE</scope>
</reference>
<reference evidence="6" key="2">
    <citation type="submission" date="2014-07" db="EMBL/GenBank/DDBJ databases">
        <authorList>
            <person name="Hull J."/>
        </authorList>
    </citation>
    <scope>NUCLEOTIDE SEQUENCE</scope>
</reference>
<dbReference type="GO" id="GO:1990904">
    <property type="term" value="C:ribonucleoprotein complex"/>
    <property type="evidence" value="ECO:0007669"/>
    <property type="project" value="UniProtKB-KW"/>
</dbReference>
<evidence type="ECO:0000256" key="1">
    <source>
        <dbReference type="ARBA" id="ARBA00008889"/>
    </source>
</evidence>
<dbReference type="Gene3D" id="6.10.250.290">
    <property type="match status" value="1"/>
</dbReference>
<evidence type="ECO:0000256" key="3">
    <source>
        <dbReference type="ARBA" id="ARBA00023274"/>
    </source>
</evidence>
<keyword evidence="2 6" id="KW-0689">Ribosomal protein</keyword>
<dbReference type="InterPro" id="IPR001790">
    <property type="entry name" value="Ribosomal_uL10"/>
</dbReference>
<evidence type="ECO:0000256" key="2">
    <source>
        <dbReference type="ARBA" id="ARBA00022980"/>
    </source>
</evidence>
<gene>
    <name evidence="6" type="primary">mRpL10</name>
    <name evidence="8" type="synonym">mRpL10_1</name>
    <name evidence="6" type="ORF">CM83_20818</name>
    <name evidence="8" type="ORF">g.27400</name>
</gene>
<accession>A0A0A9WJL0</accession>
<dbReference type="EMBL" id="GBHO01035007">
    <property type="protein sequence ID" value="JAG08597.1"/>
    <property type="molecule type" value="Transcribed_RNA"/>
</dbReference>
<name>A0A0A9WJL0_LYGHE</name>
<comment type="similarity">
    <text evidence="1">Belongs to the universal ribosomal protein uL10 family.</text>
</comment>
<dbReference type="SUPFAM" id="SSF160369">
    <property type="entry name" value="Ribosomal protein L10-like"/>
    <property type="match status" value="1"/>
</dbReference>
<dbReference type="EMBL" id="GBRD01011241">
    <property type="protein sequence ID" value="JAG54583.1"/>
    <property type="molecule type" value="Transcribed_RNA"/>
</dbReference>
<sequence length="249" mass="28069">MAGLIKEGVLRSTWTPGLQFVRWRRVNVQRPRPPHYDRALALAVLKPQYDWNSRVANTLPRSETCMKIPEIEKYKTRPDNPLERIFAKELKEHFETKKLIAFLHANPIGGEDLFSARVKLKKEGMTLEVYSKYVVKMALQGTPYEAALKLFIAHSALIFCDEPKVGKLIKIVKKIPQYSLMAGVVEGRLLSVTQMQAYSELGDLDSARAQLVATLNSAGSGFVSRLTQAQSNLVTNLNQIIEQKTKVDS</sequence>
<dbReference type="GO" id="GO:0005840">
    <property type="term" value="C:ribosome"/>
    <property type="evidence" value="ECO:0007669"/>
    <property type="project" value="UniProtKB-KW"/>
</dbReference>
<dbReference type="PANTHER" id="PTHR11560">
    <property type="entry name" value="39S RIBOSOMAL PROTEIN L10, MITOCHONDRIAL"/>
    <property type="match status" value="1"/>
</dbReference>
<dbReference type="Pfam" id="PF00466">
    <property type="entry name" value="Ribosomal_L10"/>
    <property type="match status" value="1"/>
</dbReference>
<dbReference type="InterPro" id="IPR043141">
    <property type="entry name" value="Ribosomal_uL10-like_sf"/>
</dbReference>
<evidence type="ECO:0000256" key="4">
    <source>
        <dbReference type="ARBA" id="ARBA00035707"/>
    </source>
</evidence>
<protein>
    <recommendedName>
        <fullName evidence="4">Large ribosomal subunit protein uL10m</fullName>
    </recommendedName>
    <alternativeName>
        <fullName evidence="5">39S ribosomal protein L10, mitochondrial</fullName>
    </alternativeName>
</protein>
<proteinExistence type="inferred from homology"/>
<evidence type="ECO:0000256" key="5">
    <source>
        <dbReference type="ARBA" id="ARBA00035716"/>
    </source>
</evidence>
<reference evidence="8" key="4">
    <citation type="journal article" date="2016" name="Gigascience">
        <title>De novo construction of an expanded transcriptome assembly for the western tarnished plant bug, Lygus hesperus.</title>
        <authorList>
            <person name="Tassone E.E."/>
            <person name="Geib S.M."/>
            <person name="Hall B."/>
            <person name="Fabrick J.A."/>
            <person name="Brent C.S."/>
            <person name="Hull J.J."/>
        </authorList>
    </citation>
    <scope>NUCLEOTIDE SEQUENCE</scope>
</reference>
<dbReference type="AlphaFoldDB" id="A0A0A9WJL0"/>
<organism evidence="6">
    <name type="scientific">Lygus hesperus</name>
    <name type="common">Western plant bug</name>
    <dbReference type="NCBI Taxonomy" id="30085"/>
    <lineage>
        <taxon>Eukaryota</taxon>
        <taxon>Metazoa</taxon>
        <taxon>Ecdysozoa</taxon>
        <taxon>Arthropoda</taxon>
        <taxon>Hexapoda</taxon>
        <taxon>Insecta</taxon>
        <taxon>Pterygota</taxon>
        <taxon>Neoptera</taxon>
        <taxon>Paraneoptera</taxon>
        <taxon>Hemiptera</taxon>
        <taxon>Heteroptera</taxon>
        <taxon>Panheteroptera</taxon>
        <taxon>Cimicomorpha</taxon>
        <taxon>Miridae</taxon>
        <taxon>Mirini</taxon>
        <taxon>Lygus</taxon>
    </lineage>
</organism>
<dbReference type="Gene3D" id="3.30.70.1730">
    <property type="match status" value="1"/>
</dbReference>
<evidence type="ECO:0000313" key="7">
    <source>
        <dbReference type="EMBL" id="JAG54583.1"/>
    </source>
</evidence>
<dbReference type="InterPro" id="IPR047865">
    <property type="entry name" value="Ribosomal_uL10_bac_type"/>
</dbReference>
<evidence type="ECO:0000313" key="8">
    <source>
        <dbReference type="EMBL" id="JAQ17771.1"/>
    </source>
</evidence>
<reference evidence="6" key="1">
    <citation type="journal article" date="2014" name="PLoS ONE">
        <title>Transcriptome-Based Identification of ABC Transporters in the Western Tarnished Plant Bug Lygus hesperus.</title>
        <authorList>
            <person name="Hull J.J."/>
            <person name="Chaney K."/>
            <person name="Geib S.M."/>
            <person name="Fabrick J.A."/>
            <person name="Brent C.S."/>
            <person name="Walsh D."/>
            <person name="Lavine L.C."/>
        </authorList>
    </citation>
    <scope>NUCLEOTIDE SEQUENCE</scope>
</reference>